<dbReference type="InterPro" id="IPR029962">
    <property type="entry name" value="TBL"/>
</dbReference>
<dbReference type="PANTHER" id="PTHR32285:SF11">
    <property type="entry name" value="PROTEIN TRICHOME BIREFRINGENCE-LIKE 34"/>
    <property type="match status" value="1"/>
</dbReference>
<dbReference type="Proteomes" id="UP000639772">
    <property type="component" value="Unassembled WGS sequence"/>
</dbReference>
<evidence type="ECO:0000256" key="7">
    <source>
        <dbReference type="ARBA" id="ARBA00023136"/>
    </source>
</evidence>
<evidence type="ECO:0000256" key="6">
    <source>
        <dbReference type="ARBA" id="ARBA00023034"/>
    </source>
</evidence>
<evidence type="ECO:0000259" key="9">
    <source>
        <dbReference type="Pfam" id="PF13839"/>
    </source>
</evidence>
<accession>A0A835PHD1</accession>
<dbReference type="PANTHER" id="PTHR32285">
    <property type="entry name" value="PROTEIN TRICHOME BIREFRINGENCE-LIKE 9-RELATED"/>
    <property type="match status" value="1"/>
</dbReference>
<evidence type="ECO:0000313" key="13">
    <source>
        <dbReference type="Proteomes" id="UP000636800"/>
    </source>
</evidence>
<gene>
    <name evidence="12" type="ORF">HPP92_025831</name>
    <name evidence="11" type="ORF">HPP92_026126</name>
</gene>
<dbReference type="Pfam" id="PF14416">
    <property type="entry name" value="PMR5N"/>
    <property type="match status" value="1"/>
</dbReference>
<keyword evidence="5 8" id="KW-1133">Transmembrane helix</keyword>
<keyword evidence="3 8" id="KW-0812">Transmembrane</keyword>
<keyword evidence="4" id="KW-0735">Signal-anchor</keyword>
<dbReference type="InterPro" id="IPR026057">
    <property type="entry name" value="TBL_C"/>
</dbReference>
<name>A0A835PHD1_VANPL</name>
<evidence type="ECO:0000256" key="4">
    <source>
        <dbReference type="ARBA" id="ARBA00022968"/>
    </source>
</evidence>
<evidence type="ECO:0000256" key="2">
    <source>
        <dbReference type="ARBA" id="ARBA00007727"/>
    </source>
</evidence>
<evidence type="ECO:0000256" key="5">
    <source>
        <dbReference type="ARBA" id="ARBA00022989"/>
    </source>
</evidence>
<feature type="domain" description="Trichome birefringence-like N-terminal" evidence="10">
    <location>
        <begin position="115"/>
        <end position="168"/>
    </location>
</feature>
<keyword evidence="13" id="KW-1185">Reference proteome</keyword>
<evidence type="ECO:0000256" key="1">
    <source>
        <dbReference type="ARBA" id="ARBA00004323"/>
    </source>
</evidence>
<sequence>MLRDFTPHVVGVNRLSNSRGDKMGATTVAIERDEDEVIASTQKRGEGGAWRVLDMAKKHRSRVSWAFRSRFSSLMAIFVTAAIILVVSTATRGGNGALREAIEVFPVRDLGKEKACDLFNGRWVYESSTRPLYSERSCRFMSDQSACEKFGRKNLKYQGWRWQPHGCNLPSFNATNLLERLRGKRLAYVGDSLNRNQWISMVCLLDSLIPDHLKSVETTGSLSSFKAKEYNASIEFYWSPLLVESNSDDPVHHRIPDRIIRAQSIEKHGKHWMGADILVFNSYLWWRRNKMKVLWGSFEDKGGIYKEIDILRSYEMALRTWAEWLEFHVDTQKTRLFFMSISPTHFWGDEWGIDSSQNCYNETEPIAKEGYWGRGSDRRMMQLVESTIEGLTKRGVNVQILNITQLSEYRKDGHPSIFRKQWESVTEEQLANPSSYADCIHWCLPGVPDVWNELLYTYILFG</sequence>
<dbReference type="OrthoDB" id="2016263at2759"/>
<feature type="domain" description="Trichome birefringence-like C-terminal" evidence="9">
    <location>
        <begin position="169"/>
        <end position="457"/>
    </location>
</feature>
<organism evidence="12 14">
    <name type="scientific">Vanilla planifolia</name>
    <name type="common">Vanilla</name>
    <dbReference type="NCBI Taxonomy" id="51239"/>
    <lineage>
        <taxon>Eukaryota</taxon>
        <taxon>Viridiplantae</taxon>
        <taxon>Streptophyta</taxon>
        <taxon>Embryophyta</taxon>
        <taxon>Tracheophyta</taxon>
        <taxon>Spermatophyta</taxon>
        <taxon>Magnoliopsida</taxon>
        <taxon>Liliopsida</taxon>
        <taxon>Asparagales</taxon>
        <taxon>Orchidaceae</taxon>
        <taxon>Vanilloideae</taxon>
        <taxon>Vanilleae</taxon>
        <taxon>Vanilla</taxon>
    </lineage>
</organism>
<protein>
    <recommendedName>
        <fullName evidence="15">Trichome birefringence-like N-terminal domain-containing protein</fullName>
    </recommendedName>
</protein>
<dbReference type="GO" id="GO:1990538">
    <property type="term" value="F:xylan O-acetyltransferase activity"/>
    <property type="evidence" value="ECO:0007669"/>
    <property type="project" value="UniProtKB-ARBA"/>
</dbReference>
<evidence type="ECO:0000313" key="14">
    <source>
        <dbReference type="Proteomes" id="UP000639772"/>
    </source>
</evidence>
<dbReference type="AlphaFoldDB" id="A0A835PHD1"/>
<comment type="caution">
    <text evidence="12">The sequence shown here is derived from an EMBL/GenBank/DDBJ whole genome shotgun (WGS) entry which is preliminary data.</text>
</comment>
<evidence type="ECO:0000256" key="3">
    <source>
        <dbReference type="ARBA" id="ARBA00022692"/>
    </source>
</evidence>
<evidence type="ECO:0000313" key="11">
    <source>
        <dbReference type="EMBL" id="KAG0452155.1"/>
    </source>
</evidence>
<evidence type="ECO:0000313" key="12">
    <source>
        <dbReference type="EMBL" id="KAG0452191.1"/>
    </source>
</evidence>
<feature type="transmembrane region" description="Helical" evidence="8">
    <location>
        <begin position="71"/>
        <end position="90"/>
    </location>
</feature>
<evidence type="ECO:0000259" key="10">
    <source>
        <dbReference type="Pfam" id="PF14416"/>
    </source>
</evidence>
<dbReference type="EMBL" id="JADCNM010000023">
    <property type="protein sequence ID" value="KAG0452191.1"/>
    <property type="molecule type" value="Genomic_DNA"/>
</dbReference>
<dbReference type="EMBL" id="JADCNL010000023">
    <property type="protein sequence ID" value="KAG0452155.1"/>
    <property type="molecule type" value="Genomic_DNA"/>
</dbReference>
<comment type="similarity">
    <text evidence="2">Belongs to the PC-esterase family. TBL subfamily.</text>
</comment>
<keyword evidence="6" id="KW-0333">Golgi apparatus</keyword>
<dbReference type="InterPro" id="IPR025846">
    <property type="entry name" value="TBL_N"/>
</dbReference>
<evidence type="ECO:0008006" key="15">
    <source>
        <dbReference type="Google" id="ProtNLM"/>
    </source>
</evidence>
<dbReference type="Proteomes" id="UP000636800">
    <property type="component" value="Unassembled WGS sequence"/>
</dbReference>
<evidence type="ECO:0000256" key="8">
    <source>
        <dbReference type="SAM" id="Phobius"/>
    </source>
</evidence>
<keyword evidence="7 8" id="KW-0472">Membrane</keyword>
<dbReference type="GO" id="GO:0000139">
    <property type="term" value="C:Golgi membrane"/>
    <property type="evidence" value="ECO:0007669"/>
    <property type="project" value="UniProtKB-SubCell"/>
</dbReference>
<reference evidence="13 14" key="1">
    <citation type="journal article" date="2020" name="Nat. Food">
        <title>A phased Vanilla planifolia genome enables genetic improvement of flavour and production.</title>
        <authorList>
            <person name="Hasing T."/>
            <person name="Tang H."/>
            <person name="Brym M."/>
            <person name="Khazi F."/>
            <person name="Huang T."/>
            <person name="Chambers A.H."/>
        </authorList>
    </citation>
    <scope>NUCLEOTIDE SEQUENCE [LARGE SCALE GENOMIC DNA]</scope>
    <source>
        <tissue evidence="12">Leaf</tissue>
    </source>
</reference>
<dbReference type="Pfam" id="PF13839">
    <property type="entry name" value="PC-Esterase"/>
    <property type="match status" value="1"/>
</dbReference>
<proteinExistence type="inferred from homology"/>
<comment type="subcellular location">
    <subcellularLocation>
        <location evidence="1">Golgi apparatus membrane</location>
        <topology evidence="1">Single-pass type II membrane protein</topology>
    </subcellularLocation>
</comment>